<feature type="domain" description="dTDP-4-dehydro-6-deoxy-alpha-D-glucopyranose 2,3-dehydratase" evidence="2">
    <location>
        <begin position="283"/>
        <end position="484"/>
    </location>
</feature>
<gene>
    <name evidence="3" type="ORF">SGFS_016250</name>
</gene>
<evidence type="ECO:0000256" key="1">
    <source>
        <dbReference type="SAM" id="MobiDB-lite"/>
    </source>
</evidence>
<dbReference type="InterPro" id="IPR005212">
    <property type="entry name" value="EvaA-like"/>
</dbReference>
<evidence type="ECO:0000259" key="2">
    <source>
        <dbReference type="Pfam" id="PF03559"/>
    </source>
</evidence>
<evidence type="ECO:0000313" key="4">
    <source>
        <dbReference type="Proteomes" id="UP001321542"/>
    </source>
</evidence>
<keyword evidence="4" id="KW-1185">Reference proteome</keyword>
<reference evidence="3 4" key="1">
    <citation type="journal article" date="2010" name="ChemBioChem">
        <title>Cloning and characterization of the biosynthetic gene cluster of 16-membered macrolide antibiotic FD-891: involvement of a dual functional cytochrome P450 monooxygenase catalyzing epoxidation and hydroxylation.</title>
        <authorList>
            <person name="Kudo F."/>
            <person name="Motegi A."/>
            <person name="Mizoue K."/>
            <person name="Eguchi T."/>
        </authorList>
    </citation>
    <scope>NUCLEOTIDE SEQUENCE [LARGE SCALE GENOMIC DNA]</scope>
    <source>
        <strain evidence="3 4">A-8890</strain>
    </source>
</reference>
<feature type="domain" description="dTDP-4-dehydro-6-deoxy-alpha-D-glucopyranose 2,3-dehydratase" evidence="2">
    <location>
        <begin position="62"/>
        <end position="265"/>
    </location>
</feature>
<dbReference type="InterPro" id="IPR038153">
    <property type="entry name" value="EvaA-like_sf"/>
</dbReference>
<feature type="region of interest" description="Disordered" evidence="1">
    <location>
        <begin position="1"/>
        <end position="24"/>
    </location>
</feature>
<organism evidence="3 4">
    <name type="scientific">Streptomyces graminofaciens</name>
    <dbReference type="NCBI Taxonomy" id="68212"/>
    <lineage>
        <taxon>Bacteria</taxon>
        <taxon>Bacillati</taxon>
        <taxon>Actinomycetota</taxon>
        <taxon>Actinomycetes</taxon>
        <taxon>Kitasatosporales</taxon>
        <taxon>Streptomycetaceae</taxon>
        <taxon>Streptomyces</taxon>
    </lineage>
</organism>
<protein>
    <recommendedName>
        <fullName evidence="2">dTDP-4-dehydro-6-deoxy-alpha-D-glucopyranose 2,3-dehydratase domain-containing protein</fullName>
    </recommendedName>
</protein>
<dbReference type="Proteomes" id="UP001321542">
    <property type="component" value="Chromosome"/>
</dbReference>
<dbReference type="Pfam" id="PF03559">
    <property type="entry name" value="Hexose_dehydrat"/>
    <property type="match status" value="2"/>
</dbReference>
<sequence>MVEAGQAPFAVRSGPGGGHVSVRTDKARVSAADTALRRRADAGLPQRLARSAAAREGAQLRTAEVPDWLAARRRAHSFRVDRIPFADLDGWSFERRTGNLVHRSGRFFTVEGLRVAVDHGPFRQWQQPIIHQSEVGILGILAKEIDGVLHFLMQAKMEPGNRNLLQLSPTVQATRSNYTKVHKGADVRYLRYFTEARPGDVLADVLQSEHGSWFLRKANRNMLVETDEEVQPHDDFRWLTLGQIGELLRVENVVNMDARTVLAGLPTPHSDDSRAPALHTDLELLSWITAQRARHDVRVERMPLDEVRDWHRGPWAVEREDGRYFRVVAVAVEAGSREVTGWTQPLIEPTGRGVTAFLTRRIGGVPHLLVHARVEAGLLDVLELAPTVQYTPENYTHLDGADRPLFLDEILAADPERTRYAAVHSEEGGRFLNAESRYLIVEADPESPPTAPEGYLWITPGQLGALARHARYVNVQARTLLACLNAGAVPGL</sequence>
<dbReference type="EMBL" id="AP018448">
    <property type="protein sequence ID" value="BBC30331.1"/>
    <property type="molecule type" value="Genomic_DNA"/>
</dbReference>
<dbReference type="Gene3D" id="3.90.79.40">
    <property type="entry name" value="EvaA sugar 2,3-dehydratase subunit"/>
    <property type="match status" value="2"/>
</dbReference>
<reference evidence="3 4" key="2">
    <citation type="journal article" date="2023" name="ChemBioChem">
        <title>Acyltransferase Domain Exchange between Two Independent Type I Polyketide Synthases in the Same Producer Strain of Macrolide Antibiotics.</title>
        <authorList>
            <person name="Kudo F."/>
            <person name="Kishikawa K."/>
            <person name="Tsuboi K."/>
            <person name="Kido T."/>
            <person name="Usui T."/>
            <person name="Hashimoto J."/>
            <person name="Shin-Ya K."/>
            <person name="Miyanaga A."/>
            <person name="Eguchi T."/>
        </authorList>
    </citation>
    <scope>NUCLEOTIDE SEQUENCE [LARGE SCALE GENOMIC DNA]</scope>
    <source>
        <strain evidence="3 4">A-8890</strain>
    </source>
</reference>
<accession>A0ABM7F108</accession>
<name>A0ABM7F108_9ACTN</name>
<proteinExistence type="predicted"/>
<evidence type="ECO:0000313" key="3">
    <source>
        <dbReference type="EMBL" id="BBC30331.1"/>
    </source>
</evidence>